<feature type="domain" description="DUF3298" evidence="3">
    <location>
        <begin position="323"/>
        <end position="404"/>
    </location>
</feature>
<dbReference type="Gene3D" id="3.90.640.20">
    <property type="entry name" value="Heat-shock cognate protein, ATPase"/>
    <property type="match status" value="1"/>
</dbReference>
<evidence type="ECO:0000259" key="3">
    <source>
        <dbReference type="Pfam" id="PF11738"/>
    </source>
</evidence>
<feature type="signal peptide" evidence="2">
    <location>
        <begin position="1"/>
        <end position="22"/>
    </location>
</feature>
<evidence type="ECO:0000256" key="1">
    <source>
        <dbReference type="SAM" id="MobiDB-lite"/>
    </source>
</evidence>
<comment type="caution">
    <text evidence="4">The sequence shown here is derived from an EMBL/GenBank/DDBJ whole genome shotgun (WGS) entry which is preliminary data.</text>
</comment>
<dbReference type="InterPro" id="IPR021729">
    <property type="entry name" value="DUF3298"/>
</dbReference>
<dbReference type="Pfam" id="PF11738">
    <property type="entry name" value="DUF3298"/>
    <property type="match status" value="1"/>
</dbReference>
<dbReference type="AlphaFoldDB" id="A1ZWC3"/>
<feature type="chain" id="PRO_5002642523" description="DUF3298 domain-containing protein" evidence="2">
    <location>
        <begin position="23"/>
        <end position="421"/>
    </location>
</feature>
<organism evidence="4 5">
    <name type="scientific">Microscilla marina ATCC 23134</name>
    <dbReference type="NCBI Taxonomy" id="313606"/>
    <lineage>
        <taxon>Bacteria</taxon>
        <taxon>Pseudomonadati</taxon>
        <taxon>Bacteroidota</taxon>
        <taxon>Cytophagia</taxon>
        <taxon>Cytophagales</taxon>
        <taxon>Microscillaceae</taxon>
        <taxon>Microscilla</taxon>
    </lineage>
</organism>
<keyword evidence="2" id="KW-0732">Signal</keyword>
<reference evidence="4 5" key="1">
    <citation type="submission" date="2007-01" db="EMBL/GenBank/DDBJ databases">
        <authorList>
            <person name="Haygood M."/>
            <person name="Podell S."/>
            <person name="Anderson C."/>
            <person name="Hopkinson B."/>
            <person name="Roe K."/>
            <person name="Barbeau K."/>
            <person name="Gaasterland T."/>
            <person name="Ferriera S."/>
            <person name="Johnson J."/>
            <person name="Kravitz S."/>
            <person name="Beeson K."/>
            <person name="Sutton G."/>
            <person name="Rogers Y.-H."/>
            <person name="Friedman R."/>
            <person name="Frazier M."/>
            <person name="Venter J.C."/>
        </authorList>
    </citation>
    <scope>NUCLEOTIDE SEQUENCE [LARGE SCALE GENOMIC DNA]</scope>
    <source>
        <strain evidence="4 5">ATCC 23134</strain>
    </source>
</reference>
<dbReference type="EMBL" id="AAWS01000050">
    <property type="protein sequence ID" value="EAY25361.1"/>
    <property type="molecule type" value="Genomic_DNA"/>
</dbReference>
<proteinExistence type="predicted"/>
<evidence type="ECO:0000256" key="2">
    <source>
        <dbReference type="SAM" id="SignalP"/>
    </source>
</evidence>
<evidence type="ECO:0000313" key="5">
    <source>
        <dbReference type="Proteomes" id="UP000004095"/>
    </source>
</evidence>
<evidence type="ECO:0000313" key="4">
    <source>
        <dbReference type="EMBL" id="EAY25361.1"/>
    </source>
</evidence>
<name>A1ZWC3_MICM2</name>
<dbReference type="Proteomes" id="UP000004095">
    <property type="component" value="Unassembled WGS sequence"/>
</dbReference>
<accession>A1ZWC3</accession>
<dbReference type="OrthoDB" id="594879at2"/>
<dbReference type="Gene3D" id="3.30.565.40">
    <property type="entry name" value="Fervidobacterium nodosum Rt17-B1 like"/>
    <property type="match status" value="1"/>
</dbReference>
<feature type="compositionally biased region" description="Low complexity" evidence="1">
    <location>
        <begin position="42"/>
        <end position="64"/>
    </location>
</feature>
<feature type="compositionally biased region" description="Basic and acidic residues" evidence="1">
    <location>
        <begin position="29"/>
        <end position="41"/>
    </location>
</feature>
<feature type="region of interest" description="Disordered" evidence="1">
    <location>
        <begin position="24"/>
        <end position="64"/>
    </location>
</feature>
<gene>
    <name evidence="4" type="ORF">M23134_04542</name>
</gene>
<dbReference type="InterPro" id="IPR037126">
    <property type="entry name" value="PdaC/RsiV-like_sf"/>
</dbReference>
<protein>
    <recommendedName>
        <fullName evidence="3">DUF3298 domain-containing protein</fullName>
    </recommendedName>
</protein>
<keyword evidence="5" id="KW-1185">Reference proteome</keyword>
<sequence>MMRKYTYTLMICCALLSGLTNCGGGGKSKNADSTDTSKKNNTEGTANNNEGEQSSEGGSNSNSNANPKIAEIIKEYCNKLNSYAYTDVKTLFASDVKRYIGMKNTSNEAIAKEINRFLTTKRFVDYYAELDQLQVEGKKATVPININWGNYQTRMLAEMEFNDEHKIVSYNEAKALPLNRKIKTKKKKVVKSYENCNYKSKKSDCPYMLFDYVKVTQAPSETLKDSINKKILDFLGRGTPLGVTKESDLTKEANRFVKGFADALKERSANSTWYTNSRLFFREHKNIASIIYMMEGYGGGAHGFSSAGAANFDINTGKELTLDDIMVPDYLPEMKKIATKVFRKLNEIEDGKTISDHGYSMNDNEKFVLANHFLLEGDHIEFIYNRYEAGPYYLAPPTVRIKYEDIKHLIKKDGPLGHKIK</sequence>
<dbReference type="RefSeq" id="WP_002703047.1">
    <property type="nucleotide sequence ID" value="NZ_AAWS01000050.1"/>
</dbReference>